<dbReference type="InterPro" id="IPR034660">
    <property type="entry name" value="DinB/YfiT-like"/>
</dbReference>
<name>A0A117DQE3_9DEIO</name>
<protein>
    <submittedName>
        <fullName evidence="2">Uncharacterized protein</fullName>
    </submittedName>
</protein>
<dbReference type="RefSeq" id="WP_083523927.1">
    <property type="nucleotide sequence ID" value="NZ_BCMS01000001.1"/>
</dbReference>
<accession>A0A117DQE3</accession>
<reference evidence="3" key="1">
    <citation type="submission" date="2015-11" db="EMBL/GenBank/DDBJ databases">
        <title>Draft Genome Sequence of the Radioresistant Bacterium Deinococcus grandis, Isolated from Freshwater Fish in Japan.</title>
        <authorList>
            <person name="Satoh K."/>
            <person name="Onodera T."/>
            <person name="Omoso K."/>
            <person name="Takeda-Yano K."/>
            <person name="Katayama T."/>
            <person name="Oono Y."/>
            <person name="Narumi I."/>
        </authorList>
    </citation>
    <scope>NUCLEOTIDE SEQUENCE [LARGE SCALE GENOMIC DNA]</scope>
    <source>
        <strain evidence="3">ATCC 43672</strain>
    </source>
</reference>
<comment type="caution">
    <text evidence="2">The sequence shown here is derived from an EMBL/GenBank/DDBJ whole genome shotgun (WGS) entry which is preliminary data.</text>
</comment>
<evidence type="ECO:0000313" key="3">
    <source>
        <dbReference type="Proteomes" id="UP000056209"/>
    </source>
</evidence>
<organism evidence="2 3">
    <name type="scientific">Deinococcus grandis</name>
    <dbReference type="NCBI Taxonomy" id="57498"/>
    <lineage>
        <taxon>Bacteria</taxon>
        <taxon>Thermotogati</taxon>
        <taxon>Deinococcota</taxon>
        <taxon>Deinococci</taxon>
        <taxon>Deinococcales</taxon>
        <taxon>Deinococcaceae</taxon>
        <taxon>Deinococcus</taxon>
    </lineage>
</organism>
<dbReference type="SUPFAM" id="SSF109854">
    <property type="entry name" value="DinB/YfiT-like putative metalloenzymes"/>
    <property type="match status" value="1"/>
</dbReference>
<evidence type="ECO:0000256" key="1">
    <source>
        <dbReference type="SAM" id="MobiDB-lite"/>
    </source>
</evidence>
<dbReference type="Gene3D" id="1.20.120.450">
    <property type="entry name" value="dinb family like domain"/>
    <property type="match status" value="1"/>
</dbReference>
<evidence type="ECO:0000313" key="2">
    <source>
        <dbReference type="EMBL" id="GAQ20925.1"/>
    </source>
</evidence>
<feature type="region of interest" description="Disordered" evidence="1">
    <location>
        <begin position="118"/>
        <end position="158"/>
    </location>
</feature>
<dbReference type="Proteomes" id="UP000056209">
    <property type="component" value="Unassembled WGS sequence"/>
</dbReference>
<proteinExistence type="predicted"/>
<gene>
    <name evidence="2" type="ORF">DEIGR_100952</name>
</gene>
<dbReference type="AlphaFoldDB" id="A0A117DQE3"/>
<dbReference type="OrthoDB" id="68731at2"/>
<sequence>MWPELRELFVRDLGKLIAALEAYPDDAAVWRVRGDIVNPAGTLALHLIGNLSQFVGADLGGAAFVRDRASEFARRDVPRADLIAGLREVSARVVSALDGLDAARLDEVECTAVAGFPGRHDGPVLPDSPVRAPELAPGAGGLPPADALTRAGSGRLRG</sequence>
<feature type="compositionally biased region" description="Low complexity" evidence="1">
    <location>
        <begin position="132"/>
        <end position="148"/>
    </location>
</feature>
<keyword evidence="3" id="KW-1185">Reference proteome</keyword>
<dbReference type="EMBL" id="BCMS01000001">
    <property type="protein sequence ID" value="GAQ20925.1"/>
    <property type="molecule type" value="Genomic_DNA"/>
</dbReference>